<dbReference type="GO" id="GO:0006508">
    <property type="term" value="P:proteolysis"/>
    <property type="evidence" value="ECO:0007669"/>
    <property type="project" value="UniProtKB-KW"/>
</dbReference>
<dbReference type="Gene3D" id="2.70.70.10">
    <property type="entry name" value="Glucose Permease (Domain IIA)"/>
    <property type="match status" value="1"/>
</dbReference>
<evidence type="ECO:0000256" key="2">
    <source>
        <dbReference type="ARBA" id="ARBA00001947"/>
    </source>
</evidence>
<accession>A0A9X4LFM8</accession>
<gene>
    <name evidence="10" type="ORF">M4L21_07705</name>
</gene>
<name>A0A9X4LFM8_9STAP</name>
<dbReference type="GO" id="GO:0008237">
    <property type="term" value="F:metallopeptidase activity"/>
    <property type="evidence" value="ECO:0007669"/>
    <property type="project" value="UniProtKB-KW"/>
</dbReference>
<evidence type="ECO:0000259" key="8">
    <source>
        <dbReference type="Pfam" id="PF01551"/>
    </source>
</evidence>
<dbReference type="EMBL" id="JAMBPX010000004">
    <property type="protein sequence ID" value="MDG0859208.1"/>
    <property type="molecule type" value="Genomic_DNA"/>
</dbReference>
<dbReference type="Pfam" id="PF20155">
    <property type="entry name" value="TMP_3"/>
    <property type="match status" value="1"/>
</dbReference>
<dbReference type="PANTHER" id="PTHR37813">
    <property type="entry name" value="FELS-2 PROPHAGE PROTEIN"/>
    <property type="match status" value="1"/>
</dbReference>
<feature type="transmembrane region" description="Helical" evidence="7">
    <location>
        <begin position="542"/>
        <end position="565"/>
    </location>
</feature>
<comment type="catalytic activity">
    <reaction evidence="1">
        <text>Hydrolysis of the -Gly-|-Gly- bond in the pentaglycine inter-peptide link joining staphylococcal cell wall peptidoglycans.</text>
        <dbReference type="EC" id="3.4.24.75"/>
    </reaction>
</comment>
<comment type="cofactor">
    <cofactor evidence="2">
        <name>Zn(2+)</name>
        <dbReference type="ChEBI" id="CHEBI:29105"/>
    </cofactor>
</comment>
<dbReference type="CDD" id="cd13402">
    <property type="entry name" value="LT_TF-like"/>
    <property type="match status" value="1"/>
</dbReference>
<keyword evidence="5" id="KW-0378">Hydrolase</keyword>
<keyword evidence="5" id="KW-0645">Protease</keyword>
<keyword evidence="7" id="KW-0812">Transmembrane</keyword>
<dbReference type="NCBIfam" id="TIGR02675">
    <property type="entry name" value="tape_meas_nterm"/>
    <property type="match status" value="1"/>
</dbReference>
<feature type="domain" description="Tape measure protein N-terminal" evidence="9">
    <location>
        <begin position="188"/>
        <end position="345"/>
    </location>
</feature>
<keyword evidence="6" id="KW-0175">Coiled coil</keyword>
<evidence type="ECO:0000259" key="9">
    <source>
        <dbReference type="Pfam" id="PF20155"/>
    </source>
</evidence>
<dbReference type="CDD" id="cd12797">
    <property type="entry name" value="M23_peptidase"/>
    <property type="match status" value="1"/>
</dbReference>
<reference evidence="10" key="1">
    <citation type="submission" date="2022-05" db="EMBL/GenBank/DDBJ databases">
        <title>Comparative genomics of Staphylococcus equorum isolates.</title>
        <authorList>
            <person name="Luelf R.H."/>
        </authorList>
    </citation>
    <scope>NUCLEOTIDE SEQUENCE</scope>
    <source>
        <strain evidence="10">TMW 2.2343</strain>
    </source>
</reference>
<dbReference type="Proteomes" id="UP001152302">
    <property type="component" value="Unassembled WGS sequence"/>
</dbReference>
<organism evidence="10 11">
    <name type="scientific">Staphylococcus equorum</name>
    <dbReference type="NCBI Taxonomy" id="246432"/>
    <lineage>
        <taxon>Bacteria</taxon>
        <taxon>Bacillati</taxon>
        <taxon>Bacillota</taxon>
        <taxon>Bacilli</taxon>
        <taxon>Bacillales</taxon>
        <taxon>Staphylococcaceae</taxon>
        <taxon>Staphylococcus</taxon>
    </lineage>
</organism>
<dbReference type="InterPro" id="IPR011055">
    <property type="entry name" value="Dup_hybrid_motif"/>
</dbReference>
<feature type="domain" description="M23ase beta-sheet core" evidence="8">
    <location>
        <begin position="1142"/>
        <end position="1234"/>
    </location>
</feature>
<dbReference type="Gene3D" id="1.20.120.20">
    <property type="entry name" value="Apolipoprotein"/>
    <property type="match status" value="1"/>
</dbReference>
<proteinExistence type="inferred from homology"/>
<keyword evidence="7" id="KW-1133">Transmembrane helix</keyword>
<evidence type="ECO:0000256" key="1">
    <source>
        <dbReference type="ARBA" id="ARBA00001667"/>
    </source>
</evidence>
<evidence type="ECO:0000256" key="7">
    <source>
        <dbReference type="SAM" id="Phobius"/>
    </source>
</evidence>
<dbReference type="Pfam" id="PF01551">
    <property type="entry name" value="Peptidase_M23"/>
    <property type="match status" value="1"/>
</dbReference>
<evidence type="ECO:0000313" key="11">
    <source>
        <dbReference type="Proteomes" id="UP001152302"/>
    </source>
</evidence>
<dbReference type="EC" id="3.4.24.75" evidence="4"/>
<keyword evidence="5" id="KW-0482">Metalloprotease</keyword>
<dbReference type="SUPFAM" id="SSF51261">
    <property type="entry name" value="Duplicated hybrid motif"/>
    <property type="match status" value="1"/>
</dbReference>
<evidence type="ECO:0000256" key="5">
    <source>
        <dbReference type="ARBA" id="ARBA00023049"/>
    </source>
</evidence>
<dbReference type="RefSeq" id="WP_145412170.1">
    <property type="nucleotide sequence ID" value="NZ_JAMBPX010000004.1"/>
</dbReference>
<protein>
    <recommendedName>
        <fullName evidence="4">lysostaphin</fullName>
        <ecNumber evidence="4">3.4.24.75</ecNumber>
    </recommendedName>
</protein>
<dbReference type="PANTHER" id="PTHR37813:SF1">
    <property type="entry name" value="FELS-2 PROPHAGE PROTEIN"/>
    <property type="match status" value="1"/>
</dbReference>
<keyword evidence="7" id="KW-0472">Membrane</keyword>
<sequence length="1498" mass="160960">MAERIKGLQIDLSMRDVNISKTLAGVKREFRALNSDLKLSSNNFKYGEKSAASYKSRMNDLDGAIKQGTANLDSLKNQYEEVARTQGANSAKAVRLRTEYNNQAIAVNKMRDEYGRLNSYYKENFSIAGRLSNSFKSVGSNMQNVGQQAQNLGSSLTSKITKPALVAGTAMAGITAKLGFDRLVGLDTAKAKLEGLGYSTKEVGSITDQVTHAIQGGMTTMAEGTDVAAGALAAGVKQGKELEKYIKLVGDAAVGSNRPVSEMAMIFNRVQGQGKLMTQELNMIEEGMPGFSNAMAKHLGVSYDAFREMITNGEVSSKEFLEVMDDFAGGMAGAYSKSWKGMVQNSKAYIGQIGEAFLSSTFEQAKGGLHEFESMLKSPGAKEWAAKTGEQLGNTLASIGNGIKGLIDWWQNLDGSTQKTLGGIVKWLGITLVTMGPVLTIFGKFVRTIGGMFSGLSTLITFMIRHNAAAKMSAVGQAVWNGVTATARGIANGYRLAIAALSTSQTIQALKTKIAAAATTAWTAVTKGAALATKGLGLAIRFMTGPVGIVITAIGLLVAGLIHLWKTNSSFRNSVITAWTAIKNAAVAIFGFIKTHIVAIWNVIKASTITVWNGIKTVAVATWNGIKLAILHPIRTLKTILSTIWNAMKNSAIKIWTALKNGVIAIIKAYVAQVKFNINLIKRIVVTIFNAIKSFSIKVWTALKNGVLGIVRALRKGVLSVFNALKKGVSVIFNAVKNATVRIWTAIKNSVVNKAKALWSGVKNTWNALKKGTIGIFKAVGSFMSTKWNSIKNGTVNKAKALWSGVKGAWGSLKKGTHNTMTAVGGFMSKKWNGIKNTTVSIVNSMKSKVMGTMNKMRDGIKTVTGKIRNLFGGMVKDVKKGLNKLISGVNWVADKLGMDKLPSIKLSTGTNASKKYVSHGKINRDTFATVGDKGRGNGPSGFRHEMIEYPNGKTTITPNRDTTTFLPKGSKVYNGTQTHAMLSQMPRFSIGSAIKEKAEYMLENGKKAVKSTVGKGKDLGGNAVDQVKKVGSEVAVKAKKVGSAVISGIGDVFDYIGHPGKLVNKIFDKVGFNFNFLKDAPLPFDLMQGAYKKLKSGVKSLFDEWLNDAGGGDGSSFTKFPITTGYYPNGGAPGYSFGGGHHYGIDFGAPYGTTINATNSGQLGELHNFGGGLVARLLTGQFTLFFMHLSKILKHGKVQAGEPIAKTGNSGNWTTGPHLHFQVEKGRHNDITNQNTVNPLKWLKGHGGGKVGGSGSANARRAIQRAQSILGGRYKSSYITEQMMRVAKRESNFQAGAVNNWDSNARAGIPSKGMFQMIEPSFRAYAKPGHGNILNPTDEAISAMRYIVGKWVPIMGSWRSAFKRAGDFAYATGGVINTSGMYQLAEGGYPEIVIPTDPSRQSDAMKLLHLAASKISGNNRNKRPNQLRTPSVTSNTVDNAELLLQMIENQQKQINVLMEIAQSNKTIEKQPKGFSERDVSQAQGSRLRLAAYSQGGL</sequence>
<feature type="coiled-coil region" evidence="6">
    <location>
        <begin position="58"/>
        <end position="85"/>
    </location>
</feature>
<comment type="caution">
    <text evidence="10">The sequence shown here is derived from an EMBL/GenBank/DDBJ whole genome shotgun (WGS) entry which is preliminary data.</text>
</comment>
<comment type="similarity">
    <text evidence="3">Belongs to the peptidase M23B family.</text>
</comment>
<evidence type="ECO:0000256" key="3">
    <source>
        <dbReference type="ARBA" id="ARBA00006646"/>
    </source>
</evidence>
<dbReference type="InterPro" id="IPR016047">
    <property type="entry name" value="M23ase_b-sheet_dom"/>
</dbReference>
<evidence type="ECO:0000313" key="10">
    <source>
        <dbReference type="EMBL" id="MDG0859208.1"/>
    </source>
</evidence>
<evidence type="ECO:0000256" key="6">
    <source>
        <dbReference type="SAM" id="Coils"/>
    </source>
</evidence>
<dbReference type="InterPro" id="IPR013491">
    <property type="entry name" value="Tape_meas_N"/>
</dbReference>
<evidence type="ECO:0000256" key="4">
    <source>
        <dbReference type="ARBA" id="ARBA00012322"/>
    </source>
</evidence>